<accession>A0A815P421</accession>
<evidence type="ECO:0000313" key="3">
    <source>
        <dbReference type="EMBL" id="CAF4131204.1"/>
    </source>
</evidence>
<dbReference type="AlphaFoldDB" id="A0A815P421"/>
<evidence type="ECO:0000313" key="4">
    <source>
        <dbReference type="Proteomes" id="UP000663864"/>
    </source>
</evidence>
<dbReference type="EMBL" id="CAJOBD010009250">
    <property type="protein sequence ID" value="CAF4131204.1"/>
    <property type="molecule type" value="Genomic_DNA"/>
</dbReference>
<evidence type="ECO:0000256" key="1">
    <source>
        <dbReference type="SAM" id="Coils"/>
    </source>
</evidence>
<organism evidence="2 4">
    <name type="scientific">Rotaria sordida</name>
    <dbReference type="NCBI Taxonomy" id="392033"/>
    <lineage>
        <taxon>Eukaryota</taxon>
        <taxon>Metazoa</taxon>
        <taxon>Spiralia</taxon>
        <taxon>Gnathifera</taxon>
        <taxon>Rotifera</taxon>
        <taxon>Eurotatoria</taxon>
        <taxon>Bdelloidea</taxon>
        <taxon>Philodinida</taxon>
        <taxon>Philodinidae</taxon>
        <taxon>Rotaria</taxon>
    </lineage>
</organism>
<gene>
    <name evidence="3" type="ORF">JBS370_LOCUS33068</name>
    <name evidence="2" type="ORF">ZHD862_LOCUS34950</name>
</gene>
<dbReference type="Proteomes" id="UP000663836">
    <property type="component" value="Unassembled WGS sequence"/>
</dbReference>
<keyword evidence="1" id="KW-0175">Coiled coil</keyword>
<dbReference type="EMBL" id="CAJNOT010004748">
    <property type="protein sequence ID" value="CAF1443882.1"/>
    <property type="molecule type" value="Genomic_DNA"/>
</dbReference>
<feature type="coiled-coil region" evidence="1">
    <location>
        <begin position="363"/>
        <end position="390"/>
    </location>
</feature>
<dbReference type="Proteomes" id="UP000663864">
    <property type="component" value="Unassembled WGS sequence"/>
</dbReference>
<name>A0A815P421_9BILA</name>
<protein>
    <submittedName>
        <fullName evidence="2">Uncharacterized protein</fullName>
    </submittedName>
</protein>
<proteinExistence type="predicted"/>
<sequence length="624" mass="72492">MARKQQSIKRVRLDKDRSTDLTRRERFSMPISIDNSTTMNERREESDGTGPVPLWMLKEGHFAYTYRQYELTKEKKLLVNIIEDAAEGIIKEGTHWNEASKAKWLAKELLCSNQRRSRSRQQRRRVPRQIRLNDFMPAELCEASPNLPVDFNLATTLATTIASNINNVPFDALPKRAIFATNTTQPFAVNNENNIDINKQQQQQAYGSNQERPKITTTSFRRRQTRIRQQQYRQNQNIIENNRFAVLAENNLDDNGDVDLVSNVDENEPVLATNRNKKKKNRAYLAYDRIMTWIQNDTSLIDIIDASGNHAYLMASIPIYDEWIRANYHIQVWQNYLKMGTENKHWAKELVQHTKKRDDFVKIRFVKKKINQLSATIAQANATISDLKIQLRAYWSQIPGYQKRKVTADDITQTVTAAETNTTTTTTITAAAVTPKLMVVPLSIDRIRSKTNELGKVILKYLQHCTQQVKKMHETRIQLAKVQMDEFKALEDFEQIATPAQSNTHFLLKPKMKLWLIKNKNYQILSKCVELDMPPKTIDKVDFSFIIDESIISQDEAQAMHNKMHQITKDFRTQVMTSYVRSAARENEILSNEIKGIVERFPQENDDEFDAEPAYAAFKQYHEL</sequence>
<evidence type="ECO:0000313" key="2">
    <source>
        <dbReference type="EMBL" id="CAF1443882.1"/>
    </source>
</evidence>
<comment type="caution">
    <text evidence="2">The sequence shown here is derived from an EMBL/GenBank/DDBJ whole genome shotgun (WGS) entry which is preliminary data.</text>
</comment>
<reference evidence="2" key="1">
    <citation type="submission" date="2021-02" db="EMBL/GenBank/DDBJ databases">
        <authorList>
            <person name="Nowell W R."/>
        </authorList>
    </citation>
    <scope>NUCLEOTIDE SEQUENCE</scope>
</reference>